<dbReference type="GO" id="GO:0008270">
    <property type="term" value="F:zinc ion binding"/>
    <property type="evidence" value="ECO:0007669"/>
    <property type="project" value="InterPro"/>
</dbReference>
<feature type="compositionally biased region" description="Polar residues" evidence="2">
    <location>
        <begin position="501"/>
        <end position="530"/>
    </location>
</feature>
<protein>
    <recommendedName>
        <fullName evidence="3">Zn(2)-C6 fungal-type domain-containing protein</fullName>
    </recommendedName>
</protein>
<evidence type="ECO:0000256" key="1">
    <source>
        <dbReference type="ARBA" id="ARBA00023242"/>
    </source>
</evidence>
<organism evidence="4 5">
    <name type="scientific">Cytospora chrysosperma</name>
    <name type="common">Cytospora canker fungus</name>
    <name type="synonym">Sphaeria chrysosperma</name>
    <dbReference type="NCBI Taxonomy" id="252740"/>
    <lineage>
        <taxon>Eukaryota</taxon>
        <taxon>Fungi</taxon>
        <taxon>Dikarya</taxon>
        <taxon>Ascomycota</taxon>
        <taxon>Pezizomycotina</taxon>
        <taxon>Sordariomycetes</taxon>
        <taxon>Sordariomycetidae</taxon>
        <taxon>Diaporthales</taxon>
        <taxon>Cytosporaceae</taxon>
        <taxon>Cytospora</taxon>
    </lineage>
</organism>
<feature type="region of interest" description="Disordered" evidence="2">
    <location>
        <begin position="122"/>
        <end position="250"/>
    </location>
</feature>
<feature type="compositionally biased region" description="Low complexity" evidence="2">
    <location>
        <begin position="195"/>
        <end position="227"/>
    </location>
</feature>
<feature type="region of interest" description="Disordered" evidence="2">
    <location>
        <begin position="596"/>
        <end position="619"/>
    </location>
</feature>
<dbReference type="InterPro" id="IPR036864">
    <property type="entry name" value="Zn2-C6_fun-type_DNA-bd_sf"/>
</dbReference>
<proteinExistence type="predicted"/>
<reference evidence="4 5" key="1">
    <citation type="submission" date="2015-09" db="EMBL/GenBank/DDBJ databases">
        <title>Host preference determinants of Valsa canker pathogens revealed by comparative genomics.</title>
        <authorList>
            <person name="Yin Z."/>
            <person name="Huang L."/>
        </authorList>
    </citation>
    <scope>NUCLEOTIDE SEQUENCE [LARGE SCALE GENOMIC DNA]</scope>
    <source>
        <strain evidence="4 5">YSFL</strain>
    </source>
</reference>
<feature type="compositionally biased region" description="Polar residues" evidence="2">
    <location>
        <begin position="143"/>
        <end position="178"/>
    </location>
</feature>
<feature type="compositionally biased region" description="Basic residues" evidence="2">
    <location>
        <begin position="17"/>
        <end position="27"/>
    </location>
</feature>
<dbReference type="PROSITE" id="PS00463">
    <property type="entry name" value="ZN2_CY6_FUNGAL_1"/>
    <property type="match status" value="1"/>
</dbReference>
<feature type="compositionally biased region" description="Polar residues" evidence="2">
    <location>
        <begin position="234"/>
        <end position="248"/>
    </location>
</feature>
<sequence>MDNNDQSGREGSPPKPPAKRRVSRHPHVLNTPVVPDTSFIDSTFAPSGGDYGSAAPGSGVINYFQTGETAQTGRFENADLGPAAVSFHHARQWPTPAANTPKDGLPESYRFGSFANPFNAGGAATAMGTPARKKSAATKPPGTESSDPDSSSITAAGTKSAANRLSVNVASGTPSGIQPSPAATKLSDKNLSDNKSASGKSTAATKATVGTKSTASTKATGTKSAASKAEDTTSSKLNPPVRISQSCTPCRRRKARCVKVEGQDRCEHCQKMDKDCIYEPTSKKITNLPTGEDESASPANKKVRFAANTKKAASKANRKSRQPQDETADEIADDTGMANNTAVSDTSASAATAPDHILEHEGDSDVEMTEPDTQAPQEPTVDAPAAHAPSAGLGFFDNSGGFAQYEQTAANDPSSINFNSGGFAQYEQTAANDPSSINYNPYGIDEVNLDNYGPPLNSAGELLDQLEYERIAWPDSPAQSEPDYDLLDAPLPPREEEAQGEDNQPSTTQNSNAQPSTAQPSAAGEVSSTAGVAPETSGMAPQTAGEAPSTAGVAPQIAGMAPASKINVVYRGPLKAPAGTTLPTNTDALYAFGQTEPSTAAGDHGPTTSLWGRPQSQASFGDIQPPFSAVSTANNLSYGVRASLAAAGQPLPQLSQNAYMTANNQTDFWVRNDPKTSGQAEPAYRLSSTIGDNQSLGGARPASPLIRLPREVELAFREAPPVTTNNTEAQPSAGATLTSPSTAIQDDLTASIPDELPDQIPILGTLPYRYSCAKLLYMTEKARADNLKTLGGGGHTAQELEELDRHVEVLRKEAIALWEAANGGKQGQDVYDMIGLQFLQRFAPK</sequence>
<dbReference type="EMBL" id="LJZO01000088">
    <property type="protein sequence ID" value="ROV87260.1"/>
    <property type="molecule type" value="Genomic_DNA"/>
</dbReference>
<feature type="domain" description="Zn(2)-C6 fungal-type" evidence="3">
    <location>
        <begin position="246"/>
        <end position="278"/>
    </location>
</feature>
<evidence type="ECO:0000256" key="2">
    <source>
        <dbReference type="SAM" id="MobiDB-lite"/>
    </source>
</evidence>
<dbReference type="SMART" id="SM00066">
    <property type="entry name" value="GAL4"/>
    <property type="match status" value="1"/>
</dbReference>
<feature type="region of interest" description="Disordered" evidence="2">
    <location>
        <begin position="1"/>
        <end position="34"/>
    </location>
</feature>
<dbReference type="AlphaFoldDB" id="A0A423V8V3"/>
<gene>
    <name evidence="4" type="ORF">VSDG_10054</name>
</gene>
<accession>A0A423V8V3</accession>
<keyword evidence="5" id="KW-1185">Reference proteome</keyword>
<dbReference type="OrthoDB" id="2593732at2759"/>
<feature type="compositionally biased region" description="Polar residues" evidence="2">
    <location>
        <begin position="606"/>
        <end position="619"/>
    </location>
</feature>
<dbReference type="CDD" id="cd00067">
    <property type="entry name" value="GAL4"/>
    <property type="match status" value="1"/>
</dbReference>
<feature type="compositionally biased region" description="Basic residues" evidence="2">
    <location>
        <begin position="312"/>
        <end position="321"/>
    </location>
</feature>
<feature type="compositionally biased region" description="Low complexity" evidence="2">
    <location>
        <begin position="338"/>
        <end position="353"/>
    </location>
</feature>
<evidence type="ECO:0000313" key="5">
    <source>
        <dbReference type="Proteomes" id="UP000284375"/>
    </source>
</evidence>
<feature type="region of interest" description="Disordered" evidence="2">
    <location>
        <begin position="283"/>
        <end position="385"/>
    </location>
</feature>
<comment type="caution">
    <text evidence="4">The sequence shown here is derived from an EMBL/GenBank/DDBJ whole genome shotgun (WGS) entry which is preliminary data.</text>
</comment>
<dbReference type="SUPFAM" id="SSF57701">
    <property type="entry name" value="Zn2/Cys6 DNA-binding domain"/>
    <property type="match status" value="1"/>
</dbReference>
<dbReference type="PROSITE" id="PS50048">
    <property type="entry name" value="ZN2_CY6_FUNGAL_2"/>
    <property type="match status" value="1"/>
</dbReference>
<dbReference type="Gene3D" id="4.10.240.10">
    <property type="entry name" value="Zn(2)-C6 fungal-type DNA-binding domain"/>
    <property type="match status" value="1"/>
</dbReference>
<evidence type="ECO:0000313" key="4">
    <source>
        <dbReference type="EMBL" id="ROV87260.1"/>
    </source>
</evidence>
<feature type="region of interest" description="Disordered" evidence="2">
    <location>
        <begin position="718"/>
        <end position="739"/>
    </location>
</feature>
<dbReference type="InterPro" id="IPR001138">
    <property type="entry name" value="Zn2Cys6_DnaBD"/>
</dbReference>
<dbReference type="Proteomes" id="UP000284375">
    <property type="component" value="Unassembled WGS sequence"/>
</dbReference>
<name>A0A423V8V3_CYTCH</name>
<dbReference type="GO" id="GO:0000981">
    <property type="term" value="F:DNA-binding transcription factor activity, RNA polymerase II-specific"/>
    <property type="evidence" value="ECO:0007669"/>
    <property type="project" value="InterPro"/>
</dbReference>
<keyword evidence="1" id="KW-0539">Nucleus</keyword>
<feature type="region of interest" description="Disordered" evidence="2">
    <location>
        <begin position="475"/>
        <end position="551"/>
    </location>
</feature>
<evidence type="ECO:0000259" key="3">
    <source>
        <dbReference type="PROSITE" id="PS50048"/>
    </source>
</evidence>
<feature type="compositionally biased region" description="Polar residues" evidence="2">
    <location>
        <begin position="722"/>
        <end position="739"/>
    </location>
</feature>